<dbReference type="SUPFAM" id="SSF46785">
    <property type="entry name" value="Winged helix' DNA-binding domain"/>
    <property type="match status" value="1"/>
</dbReference>
<sequence length="555" mass="60619">MPRSFQDAQLVNGTEPNAPAPERPTILEMIREAIMRGEFVPDQRLVEADLSERFSASRSAVRFALLQLTSEGLVERIPHRGARVRAVSLDEAIEITEVRMVVEGLCAAKAAERVTDAEAMDLRRIGIRMADAVTVGDVLGYSEANRLLHQRIRELSGQATAARVLEHLRAQSVRHQFRLAMQPERPGVSLPEHQAIIDAICSRDPIAAEAATRLHLTSVIDALRTTSITTIETDMDNHPTPSERAREIVKGAYDVHIHVAPDVMRRRIDDLTLAPRFAEVGLAGFVLKSHYLPTGERAAVVRAAVPGFSAVGAITLNGSVGGMNPIAVELAARSGAQVVWMPTVDSANQRECTERDPEGARPPMWALLQEELRDEGMAADPVEVVGSDGRVLEATRQVLRVIAKHDMTLATGHLSAAEIDTVVDAALVVGVRRIVVTHPEFTSQRVAIDMQRRLAAKGALLERCFTTPYTRKVSWELWLETIRAVGPEHSVLSSDLGQPFNPPVEDGLALLADRLLAAGFTEDEIRLMAVHNSRWLAGVDDQRVGLDLTAAGRSS</sequence>
<accession>A0ABS9TUV7</accession>
<keyword evidence="7" id="KW-1185">Reference proteome</keyword>
<dbReference type="Gene3D" id="1.20.120.530">
    <property type="entry name" value="GntR ligand-binding domain-like"/>
    <property type="match status" value="1"/>
</dbReference>
<keyword evidence="1" id="KW-0805">Transcription regulation</keyword>
<dbReference type="Pfam" id="PF00392">
    <property type="entry name" value="GntR"/>
    <property type="match status" value="1"/>
</dbReference>
<evidence type="ECO:0000313" key="6">
    <source>
        <dbReference type="EMBL" id="MCH6172133.1"/>
    </source>
</evidence>
<dbReference type="InterPro" id="IPR000524">
    <property type="entry name" value="Tscrpt_reg_HTH_GntR"/>
</dbReference>
<feature type="domain" description="HTH gntR-type" evidence="5">
    <location>
        <begin position="20"/>
        <end position="87"/>
    </location>
</feature>
<dbReference type="CDD" id="cd07377">
    <property type="entry name" value="WHTH_GntR"/>
    <property type="match status" value="1"/>
</dbReference>
<dbReference type="Pfam" id="PF19799">
    <property type="entry name" value="DUF6282"/>
    <property type="match status" value="1"/>
</dbReference>
<evidence type="ECO:0000313" key="7">
    <source>
        <dbReference type="Proteomes" id="UP001299970"/>
    </source>
</evidence>
<gene>
    <name evidence="6" type="ORF">MMF94_41185</name>
</gene>
<dbReference type="Gene3D" id="3.20.20.140">
    <property type="entry name" value="Metal-dependent hydrolases"/>
    <property type="match status" value="1"/>
</dbReference>
<dbReference type="InterPro" id="IPR036388">
    <property type="entry name" value="WH-like_DNA-bd_sf"/>
</dbReference>
<evidence type="ECO:0000256" key="2">
    <source>
        <dbReference type="ARBA" id="ARBA00023125"/>
    </source>
</evidence>
<protein>
    <submittedName>
        <fullName evidence="6">GntR family transcriptional regulator</fullName>
    </submittedName>
</protein>
<keyword evidence="2" id="KW-0238">DNA-binding</keyword>
<dbReference type="InterPro" id="IPR036390">
    <property type="entry name" value="WH_DNA-bd_sf"/>
</dbReference>
<evidence type="ECO:0000256" key="3">
    <source>
        <dbReference type="ARBA" id="ARBA00023163"/>
    </source>
</evidence>
<dbReference type="SUPFAM" id="SSF48008">
    <property type="entry name" value="GntR ligand-binding domain-like"/>
    <property type="match status" value="1"/>
</dbReference>
<dbReference type="PROSITE" id="PS50949">
    <property type="entry name" value="HTH_GNTR"/>
    <property type="match status" value="1"/>
</dbReference>
<keyword evidence="3" id="KW-0804">Transcription</keyword>
<dbReference type="PANTHER" id="PTHR43537">
    <property type="entry name" value="TRANSCRIPTIONAL REGULATOR, GNTR FAMILY"/>
    <property type="match status" value="1"/>
</dbReference>
<dbReference type="SMART" id="SM00895">
    <property type="entry name" value="FCD"/>
    <property type="match status" value="1"/>
</dbReference>
<feature type="region of interest" description="Disordered" evidence="4">
    <location>
        <begin position="1"/>
        <end position="22"/>
    </location>
</feature>
<proteinExistence type="predicted"/>
<comment type="caution">
    <text evidence="6">The sequence shown here is derived from an EMBL/GenBank/DDBJ whole genome shotgun (WGS) entry which is preliminary data.</text>
</comment>
<dbReference type="Pfam" id="PF07729">
    <property type="entry name" value="FCD"/>
    <property type="match status" value="1"/>
</dbReference>
<dbReference type="PANTHER" id="PTHR43537:SF24">
    <property type="entry name" value="GLUCONATE OPERON TRANSCRIPTIONAL REPRESSOR"/>
    <property type="match status" value="1"/>
</dbReference>
<dbReference type="SUPFAM" id="SSF51556">
    <property type="entry name" value="Metallo-dependent hydrolases"/>
    <property type="match status" value="1"/>
</dbReference>
<reference evidence="6 7" key="1">
    <citation type="submission" date="2022-03" db="EMBL/GenBank/DDBJ databases">
        <title>Pseudonocardia alaer sp. nov., a novel actinomycete isolated from reed forest soil.</title>
        <authorList>
            <person name="Wang L."/>
        </authorList>
    </citation>
    <scope>NUCLEOTIDE SEQUENCE [LARGE SCALE GENOMIC DNA]</scope>
    <source>
        <strain evidence="6 7">Y-16303</strain>
    </source>
</reference>
<dbReference type="InterPro" id="IPR032466">
    <property type="entry name" value="Metal_Hydrolase"/>
</dbReference>
<feature type="compositionally biased region" description="Polar residues" evidence="4">
    <location>
        <begin position="1"/>
        <end position="15"/>
    </location>
</feature>
<organism evidence="6 7">
    <name type="scientific">Pseudonocardia alaniniphila</name>
    <dbReference type="NCBI Taxonomy" id="75291"/>
    <lineage>
        <taxon>Bacteria</taxon>
        <taxon>Bacillati</taxon>
        <taxon>Actinomycetota</taxon>
        <taxon>Actinomycetes</taxon>
        <taxon>Pseudonocardiales</taxon>
        <taxon>Pseudonocardiaceae</taxon>
        <taxon>Pseudonocardia</taxon>
    </lineage>
</organism>
<dbReference type="InterPro" id="IPR011711">
    <property type="entry name" value="GntR_C"/>
</dbReference>
<dbReference type="SMART" id="SM00345">
    <property type="entry name" value="HTH_GNTR"/>
    <property type="match status" value="1"/>
</dbReference>
<dbReference type="RefSeq" id="WP_241042937.1">
    <property type="nucleotide sequence ID" value="NZ_BAAAJF010000002.1"/>
</dbReference>
<evidence type="ECO:0000256" key="1">
    <source>
        <dbReference type="ARBA" id="ARBA00023015"/>
    </source>
</evidence>
<dbReference type="Gene3D" id="1.10.10.10">
    <property type="entry name" value="Winged helix-like DNA-binding domain superfamily/Winged helix DNA-binding domain"/>
    <property type="match status" value="1"/>
</dbReference>
<name>A0ABS9TUV7_9PSEU</name>
<evidence type="ECO:0000259" key="5">
    <source>
        <dbReference type="PROSITE" id="PS50949"/>
    </source>
</evidence>
<dbReference type="InterPro" id="IPR046249">
    <property type="entry name" value="DUF6282"/>
</dbReference>
<dbReference type="Proteomes" id="UP001299970">
    <property type="component" value="Unassembled WGS sequence"/>
</dbReference>
<dbReference type="EMBL" id="JAKXMK010000057">
    <property type="protein sequence ID" value="MCH6172133.1"/>
    <property type="molecule type" value="Genomic_DNA"/>
</dbReference>
<evidence type="ECO:0000256" key="4">
    <source>
        <dbReference type="SAM" id="MobiDB-lite"/>
    </source>
</evidence>
<dbReference type="InterPro" id="IPR008920">
    <property type="entry name" value="TF_FadR/GntR_C"/>
</dbReference>